<evidence type="ECO:0008006" key="4">
    <source>
        <dbReference type="Google" id="ProtNLM"/>
    </source>
</evidence>
<evidence type="ECO:0000313" key="2">
    <source>
        <dbReference type="EMBL" id="GJT53714.1"/>
    </source>
</evidence>
<sequence length="217" mass="25027">MDQKLCTYAERQSDNKRKADDSSRNNHGDRRKEDLWGIFAQVHQVPSSPQWPVHLEVPQVQQSRAFCSRFAGVQLRRCHVVIVCDEKLVQVPYRNESLTFCGNKTSNGRESRLTIISCSKAQEYMSKGCQVFLAQISAMKEVDKSEGQQIKDVPIVQEFPEVFPKDFPRLPPARLVEFQIDLKPGPRRRSIEHRVSIGSIRNERKLSNNYKGFHKDS</sequence>
<proteinExistence type="predicted"/>
<comment type="caution">
    <text evidence="2">The sequence shown here is derived from an EMBL/GenBank/DDBJ whole genome shotgun (WGS) entry which is preliminary data.</text>
</comment>
<reference evidence="2" key="2">
    <citation type="submission" date="2022-01" db="EMBL/GenBank/DDBJ databases">
        <authorList>
            <person name="Yamashiro T."/>
            <person name="Shiraishi A."/>
            <person name="Satake H."/>
            <person name="Nakayama K."/>
        </authorList>
    </citation>
    <scope>NUCLEOTIDE SEQUENCE</scope>
</reference>
<evidence type="ECO:0000256" key="1">
    <source>
        <dbReference type="SAM" id="MobiDB-lite"/>
    </source>
</evidence>
<organism evidence="2 3">
    <name type="scientific">Tanacetum coccineum</name>
    <dbReference type="NCBI Taxonomy" id="301880"/>
    <lineage>
        <taxon>Eukaryota</taxon>
        <taxon>Viridiplantae</taxon>
        <taxon>Streptophyta</taxon>
        <taxon>Embryophyta</taxon>
        <taxon>Tracheophyta</taxon>
        <taxon>Spermatophyta</taxon>
        <taxon>Magnoliopsida</taxon>
        <taxon>eudicotyledons</taxon>
        <taxon>Gunneridae</taxon>
        <taxon>Pentapetalae</taxon>
        <taxon>asterids</taxon>
        <taxon>campanulids</taxon>
        <taxon>Asterales</taxon>
        <taxon>Asteraceae</taxon>
        <taxon>Asteroideae</taxon>
        <taxon>Anthemideae</taxon>
        <taxon>Anthemidinae</taxon>
        <taxon>Tanacetum</taxon>
    </lineage>
</organism>
<dbReference type="Proteomes" id="UP001151760">
    <property type="component" value="Unassembled WGS sequence"/>
</dbReference>
<feature type="region of interest" description="Disordered" evidence="1">
    <location>
        <begin position="1"/>
        <end position="30"/>
    </location>
</feature>
<reference evidence="2" key="1">
    <citation type="journal article" date="2022" name="Int. J. Mol. Sci.">
        <title>Draft Genome of Tanacetum Coccineum: Genomic Comparison of Closely Related Tanacetum-Family Plants.</title>
        <authorList>
            <person name="Yamashiro T."/>
            <person name="Shiraishi A."/>
            <person name="Nakayama K."/>
            <person name="Satake H."/>
        </authorList>
    </citation>
    <scope>NUCLEOTIDE SEQUENCE</scope>
</reference>
<dbReference type="EMBL" id="BQNB010016611">
    <property type="protein sequence ID" value="GJT53714.1"/>
    <property type="molecule type" value="Genomic_DNA"/>
</dbReference>
<keyword evidence="3" id="KW-1185">Reference proteome</keyword>
<protein>
    <recommendedName>
        <fullName evidence="4">Reverse transcriptase domain-containing protein</fullName>
    </recommendedName>
</protein>
<name>A0ABQ5ES95_9ASTR</name>
<gene>
    <name evidence="2" type="ORF">Tco_0988768</name>
</gene>
<accession>A0ABQ5ES95</accession>
<feature type="compositionally biased region" description="Basic and acidic residues" evidence="1">
    <location>
        <begin position="11"/>
        <end position="30"/>
    </location>
</feature>
<evidence type="ECO:0000313" key="3">
    <source>
        <dbReference type="Proteomes" id="UP001151760"/>
    </source>
</evidence>